<dbReference type="EMBL" id="SMFQ01000005">
    <property type="protein sequence ID" value="TCJ82969.1"/>
    <property type="molecule type" value="Genomic_DNA"/>
</dbReference>
<dbReference type="RefSeq" id="WP_131907464.1">
    <property type="nucleotide sequence ID" value="NZ_BAAAFU010000007.1"/>
</dbReference>
<proteinExistence type="predicted"/>
<sequence>MRESPLLLAVSEIGGYPNFTELYQGLGFEVITETSMRKVLKLLKKKVPTVIVAEFNYQSDFRDRTSSLESMMSVVQRHNGIRVVIFYDKEHESQLAKLQARYDISEALSFPISEEKLSAAVKLKSC</sequence>
<organism evidence="1 2">
    <name type="scientific">Cocleimonas flava</name>
    <dbReference type="NCBI Taxonomy" id="634765"/>
    <lineage>
        <taxon>Bacteria</taxon>
        <taxon>Pseudomonadati</taxon>
        <taxon>Pseudomonadota</taxon>
        <taxon>Gammaproteobacteria</taxon>
        <taxon>Thiotrichales</taxon>
        <taxon>Thiotrichaceae</taxon>
        <taxon>Cocleimonas</taxon>
    </lineage>
</organism>
<dbReference type="AlphaFoldDB" id="A0A4R1ETA8"/>
<gene>
    <name evidence="1" type="ORF">EV695_3707</name>
</gene>
<protein>
    <recommendedName>
        <fullName evidence="3">Response regulatory domain-containing protein</fullName>
    </recommendedName>
</protein>
<name>A0A4R1ETA8_9GAMM</name>
<dbReference type="OrthoDB" id="9792877at2"/>
<keyword evidence="2" id="KW-1185">Reference proteome</keyword>
<evidence type="ECO:0000313" key="2">
    <source>
        <dbReference type="Proteomes" id="UP000294887"/>
    </source>
</evidence>
<accession>A0A4R1ETA8</accession>
<evidence type="ECO:0000313" key="1">
    <source>
        <dbReference type="EMBL" id="TCJ82969.1"/>
    </source>
</evidence>
<comment type="caution">
    <text evidence="1">The sequence shown here is derived from an EMBL/GenBank/DDBJ whole genome shotgun (WGS) entry which is preliminary data.</text>
</comment>
<reference evidence="1 2" key="1">
    <citation type="submission" date="2019-03" db="EMBL/GenBank/DDBJ databases">
        <title>Genomic Encyclopedia of Type Strains, Phase IV (KMG-IV): sequencing the most valuable type-strain genomes for metagenomic binning, comparative biology and taxonomic classification.</title>
        <authorList>
            <person name="Goeker M."/>
        </authorList>
    </citation>
    <scope>NUCLEOTIDE SEQUENCE [LARGE SCALE GENOMIC DNA]</scope>
    <source>
        <strain evidence="1 2">DSM 24830</strain>
    </source>
</reference>
<evidence type="ECO:0008006" key="3">
    <source>
        <dbReference type="Google" id="ProtNLM"/>
    </source>
</evidence>
<dbReference type="Proteomes" id="UP000294887">
    <property type="component" value="Unassembled WGS sequence"/>
</dbReference>